<name>A0AAU9XWR4_9CNID</name>
<evidence type="ECO:0000256" key="1">
    <source>
        <dbReference type="ARBA" id="ARBA00001968"/>
    </source>
</evidence>
<evidence type="ECO:0000313" key="4">
    <source>
        <dbReference type="EMBL" id="CAH3161517.1"/>
    </source>
</evidence>
<dbReference type="AlphaFoldDB" id="A0AAU9XWR4"/>
<keyword evidence="2" id="KW-0479">Metal-binding</keyword>
<comment type="caution">
    <text evidence="4">The sequence shown here is derived from an EMBL/GenBank/DDBJ whole genome shotgun (WGS) entry which is preliminary data.</text>
</comment>
<dbReference type="Pfam" id="PF13359">
    <property type="entry name" value="DDE_Tnp_4"/>
    <property type="match status" value="1"/>
</dbReference>
<dbReference type="GO" id="GO:0046872">
    <property type="term" value="F:metal ion binding"/>
    <property type="evidence" value="ECO:0007669"/>
    <property type="project" value="UniProtKB-KW"/>
</dbReference>
<evidence type="ECO:0000313" key="5">
    <source>
        <dbReference type="Proteomes" id="UP001159428"/>
    </source>
</evidence>
<comment type="cofactor">
    <cofactor evidence="1">
        <name>a divalent metal cation</name>
        <dbReference type="ChEBI" id="CHEBI:60240"/>
    </cofactor>
</comment>
<dbReference type="EMBL" id="CALNXJ010000080">
    <property type="protein sequence ID" value="CAH3161517.1"/>
    <property type="molecule type" value="Genomic_DNA"/>
</dbReference>
<keyword evidence="5" id="KW-1185">Reference proteome</keyword>
<feature type="domain" description="DDE Tnp4" evidence="3">
    <location>
        <begin position="175"/>
        <end position="332"/>
    </location>
</feature>
<proteinExistence type="predicted"/>
<dbReference type="PANTHER" id="PTHR34615">
    <property type="entry name" value="PX DOMAIN-CONTAINING PROTEIN"/>
    <property type="match status" value="1"/>
</dbReference>
<accession>A0AAU9XWR4</accession>
<reference evidence="4 5" key="1">
    <citation type="submission" date="2022-05" db="EMBL/GenBank/DDBJ databases">
        <authorList>
            <consortium name="Genoscope - CEA"/>
            <person name="William W."/>
        </authorList>
    </citation>
    <scope>NUCLEOTIDE SEQUENCE [LARGE SCALE GENOMIC DNA]</scope>
</reference>
<evidence type="ECO:0000256" key="2">
    <source>
        <dbReference type="ARBA" id="ARBA00022723"/>
    </source>
</evidence>
<sequence length="358" mass="40966">MGLFKIVQEVLCLCLMEEIIDEEEFVLLYEAYRPSNLPFPHSAYEKFSLANKDPAECKADFRVEKRDIPLLLDALRVPPVFQCRNGTICDGVQGLCIMVKRFAYPCRYSDMIPMFGRSVPELSMISNEVVDWMYTTHGHKITQWNHDLLNPAALNQYADAISYKGAALENCFGFIDGTVRPISRPDANQRIVYNGHKRVHALKFQSVALPNGLIGHLYGPVEGRMHDARMLAVSDLYDDLENFAFCPAGREMCLYGDPAYPLRVHLQAPFRNGVLTRQMEIFNEKMSAVRAFVEWLFADIINYFKFLDFKKNLRIGLSQVGKMYIVCAILRNALTCLYSNTTAEYFGVDPPSLQDYFR</sequence>
<evidence type="ECO:0000259" key="3">
    <source>
        <dbReference type="Pfam" id="PF13359"/>
    </source>
</evidence>
<gene>
    <name evidence="4" type="ORF">PMEA_00033801</name>
</gene>
<dbReference type="Proteomes" id="UP001159428">
    <property type="component" value="Unassembled WGS sequence"/>
</dbReference>
<dbReference type="PANTHER" id="PTHR34615:SF1">
    <property type="entry name" value="PX DOMAIN-CONTAINING PROTEIN"/>
    <property type="match status" value="1"/>
</dbReference>
<organism evidence="4 5">
    <name type="scientific">Pocillopora meandrina</name>
    <dbReference type="NCBI Taxonomy" id="46732"/>
    <lineage>
        <taxon>Eukaryota</taxon>
        <taxon>Metazoa</taxon>
        <taxon>Cnidaria</taxon>
        <taxon>Anthozoa</taxon>
        <taxon>Hexacorallia</taxon>
        <taxon>Scleractinia</taxon>
        <taxon>Astrocoeniina</taxon>
        <taxon>Pocilloporidae</taxon>
        <taxon>Pocillopora</taxon>
    </lineage>
</organism>
<protein>
    <recommendedName>
        <fullName evidence="3">DDE Tnp4 domain-containing protein</fullName>
    </recommendedName>
</protein>
<dbReference type="InterPro" id="IPR027806">
    <property type="entry name" value="HARBI1_dom"/>
</dbReference>